<organism evidence="3">
    <name type="scientific">hydrothermal vent metagenome</name>
    <dbReference type="NCBI Taxonomy" id="652676"/>
    <lineage>
        <taxon>unclassified sequences</taxon>
        <taxon>metagenomes</taxon>
        <taxon>ecological metagenomes</taxon>
    </lineage>
</organism>
<protein>
    <recommendedName>
        <fullName evidence="2">Cytochrome b5 heme-binding domain-containing protein</fullName>
    </recommendedName>
</protein>
<feature type="transmembrane region" description="Helical" evidence="1">
    <location>
        <begin position="78"/>
        <end position="101"/>
    </location>
</feature>
<feature type="domain" description="Cytochrome b5 heme-binding" evidence="2">
    <location>
        <begin position="192"/>
        <end position="263"/>
    </location>
</feature>
<name>A0A3B1CXL3_9ZZZZ</name>
<sequence length="302" mass="33097">MKPVLFLLLLIVLMTSSPVGARPEYAEKTRQGCKTCHETEDGGKLRDIGLRYSASGYVWPPQGGYRVISPIGKRLRSVIGFLHILAGFMWFGTILHVHIVLRPAYAVKGLPRTEVAIGVVSMLTAGVSGLAMTVSKIRGWEVLTDSDWGVVLSVKIGLYLTMISLAAVAVLFVGPKLRSTGKVAVAPEDGVFDPKTLANFDGVDGRPAYVAYKGKVYDLSSSTRWSKGIHFRHPAGKELTGAMSGAPHEEDKLEGFWRVGEYDETHEPPMTPAQKLFYVIAYTNLGLVFAVLLTIAYWRWGI</sequence>
<feature type="transmembrane region" description="Helical" evidence="1">
    <location>
        <begin position="113"/>
        <end position="132"/>
    </location>
</feature>
<dbReference type="InterPro" id="IPR001199">
    <property type="entry name" value="Cyt_B5-like_heme/steroid-bd"/>
</dbReference>
<accession>A0A3B1CXL3</accession>
<gene>
    <name evidence="3" type="ORF">MNBD_NITROSPINAE04-1699</name>
</gene>
<proteinExistence type="predicted"/>
<keyword evidence="1" id="KW-0812">Transmembrane</keyword>
<dbReference type="InterPro" id="IPR036400">
    <property type="entry name" value="Cyt_B5-like_heme/steroid_sf"/>
</dbReference>
<dbReference type="EMBL" id="UOGA01000259">
    <property type="protein sequence ID" value="VAX23995.1"/>
    <property type="molecule type" value="Genomic_DNA"/>
</dbReference>
<feature type="transmembrane region" description="Helical" evidence="1">
    <location>
        <begin position="276"/>
        <end position="298"/>
    </location>
</feature>
<keyword evidence="1" id="KW-1133">Transmembrane helix</keyword>
<keyword evidence="1" id="KW-0472">Membrane</keyword>
<feature type="transmembrane region" description="Helical" evidence="1">
    <location>
        <begin position="152"/>
        <end position="173"/>
    </location>
</feature>
<dbReference type="AlphaFoldDB" id="A0A3B1CXL3"/>
<reference evidence="3" key="1">
    <citation type="submission" date="2018-06" db="EMBL/GenBank/DDBJ databases">
        <authorList>
            <person name="Zhirakovskaya E."/>
        </authorList>
    </citation>
    <scope>NUCLEOTIDE SEQUENCE</scope>
</reference>
<dbReference type="SMART" id="SM01117">
    <property type="entry name" value="Cyt-b5"/>
    <property type="match status" value="1"/>
</dbReference>
<evidence type="ECO:0000313" key="3">
    <source>
        <dbReference type="EMBL" id="VAX23995.1"/>
    </source>
</evidence>
<dbReference type="SUPFAM" id="SSF55856">
    <property type="entry name" value="Cytochrome b5-like heme/steroid binding domain"/>
    <property type="match status" value="1"/>
</dbReference>
<dbReference type="Gene3D" id="3.10.120.10">
    <property type="entry name" value="Cytochrome b5-like heme/steroid binding domain"/>
    <property type="match status" value="1"/>
</dbReference>
<evidence type="ECO:0000259" key="2">
    <source>
        <dbReference type="SMART" id="SM01117"/>
    </source>
</evidence>
<evidence type="ECO:0000256" key="1">
    <source>
        <dbReference type="SAM" id="Phobius"/>
    </source>
</evidence>